<dbReference type="EMBL" id="BMKC01000001">
    <property type="protein sequence ID" value="GGA70281.1"/>
    <property type="molecule type" value="Genomic_DNA"/>
</dbReference>
<dbReference type="Gene3D" id="3.50.50.60">
    <property type="entry name" value="FAD/NAD(P)-binding domain"/>
    <property type="match status" value="2"/>
</dbReference>
<evidence type="ECO:0000256" key="2">
    <source>
        <dbReference type="SAM" id="Phobius"/>
    </source>
</evidence>
<feature type="transmembrane region" description="Helical" evidence="2">
    <location>
        <begin position="7"/>
        <end position="24"/>
    </location>
</feature>
<dbReference type="InterPro" id="IPR006076">
    <property type="entry name" value="FAD-dep_OxRdtase"/>
</dbReference>
<sequence length="417" mass="44534">MSHDADVLVLGAGVVGLACAHYLLSEGRSVRVLDAGKVGGATSWGNCGTLTPSHAAPLAAPGMVGQALRWMLRPDAPLYIRPRWDPALARWLAKVAGRCNRRDWHASALAKGALLKYSRVLVEDLVYGQGLDCGFEAGGLHYVFRKPRALARYQRELPLLAELGIAAQVLDGAALAADEPALKPGLAGAIHFPGDAQLRPDRFTAELARVVRAAGGVIEEGVRVTGFERGRNGIEGVQTSEGRRSGGRVLVAMGAWSAGFAANLGLPIPIQPGKGYSITYDRPALAPRRPLVLKERSVCVTTWDDGYRLGSTMEFSGFDDGANPRRLAALERGAAQYLREPTGPARREEWHGWRPMTWDDLPILGRAPGHNNLFLATGHGMMGMGMSAGTGRLLADLMTGRTPAIDPAPYAPSRFAG</sequence>
<dbReference type="Gene3D" id="3.30.9.10">
    <property type="entry name" value="D-Amino Acid Oxidase, subunit A, domain 2"/>
    <property type="match status" value="1"/>
</dbReference>
<keyword evidence="5" id="KW-1185">Reference proteome</keyword>
<evidence type="ECO:0000313" key="5">
    <source>
        <dbReference type="Proteomes" id="UP000623419"/>
    </source>
</evidence>
<dbReference type="SUPFAM" id="SSF54373">
    <property type="entry name" value="FAD-linked reductases, C-terminal domain"/>
    <property type="match status" value="1"/>
</dbReference>
<keyword evidence="2" id="KW-0812">Transmembrane</keyword>
<reference evidence="5" key="1">
    <citation type="journal article" date="2019" name="Int. J. Syst. Evol. Microbiol.">
        <title>The Global Catalogue of Microorganisms (GCM) 10K type strain sequencing project: providing services to taxonomists for standard genome sequencing and annotation.</title>
        <authorList>
            <consortium name="The Broad Institute Genomics Platform"/>
            <consortium name="The Broad Institute Genome Sequencing Center for Infectious Disease"/>
            <person name="Wu L."/>
            <person name="Ma J."/>
        </authorList>
    </citation>
    <scope>NUCLEOTIDE SEQUENCE [LARGE SCALE GENOMIC DNA]</scope>
    <source>
        <strain evidence="5">CGMCC 1.15905</strain>
    </source>
</reference>
<keyword evidence="2" id="KW-0472">Membrane</keyword>
<dbReference type="Pfam" id="PF01266">
    <property type="entry name" value="DAO"/>
    <property type="match status" value="1"/>
</dbReference>
<accession>A0ABQ1HBY7</accession>
<evidence type="ECO:0000259" key="3">
    <source>
        <dbReference type="Pfam" id="PF01266"/>
    </source>
</evidence>
<keyword evidence="1" id="KW-0560">Oxidoreductase</keyword>
<organism evidence="4 5">
    <name type="scientific">Arenimonas soli</name>
    <dbReference type="NCBI Taxonomy" id="2269504"/>
    <lineage>
        <taxon>Bacteria</taxon>
        <taxon>Pseudomonadati</taxon>
        <taxon>Pseudomonadota</taxon>
        <taxon>Gammaproteobacteria</taxon>
        <taxon>Lysobacterales</taxon>
        <taxon>Lysobacteraceae</taxon>
        <taxon>Arenimonas</taxon>
    </lineage>
</organism>
<dbReference type="InterPro" id="IPR036188">
    <property type="entry name" value="FAD/NAD-bd_sf"/>
</dbReference>
<gene>
    <name evidence="4" type="primary">dadA</name>
    <name evidence="4" type="ORF">GCM10011521_05520</name>
</gene>
<dbReference type="PANTHER" id="PTHR13847:SF289">
    <property type="entry name" value="GLYCINE OXIDASE"/>
    <property type="match status" value="1"/>
</dbReference>
<protein>
    <submittedName>
        <fullName evidence="4">D-amino-acid dehydrogenase</fullName>
    </submittedName>
</protein>
<evidence type="ECO:0000313" key="4">
    <source>
        <dbReference type="EMBL" id="GGA70281.1"/>
    </source>
</evidence>
<evidence type="ECO:0000256" key="1">
    <source>
        <dbReference type="ARBA" id="ARBA00023002"/>
    </source>
</evidence>
<dbReference type="Proteomes" id="UP000623419">
    <property type="component" value="Unassembled WGS sequence"/>
</dbReference>
<proteinExistence type="predicted"/>
<dbReference type="RefSeq" id="WP_188661044.1">
    <property type="nucleotide sequence ID" value="NZ_BMKC01000001.1"/>
</dbReference>
<dbReference type="SUPFAM" id="SSF51905">
    <property type="entry name" value="FAD/NAD(P)-binding domain"/>
    <property type="match status" value="1"/>
</dbReference>
<name>A0ABQ1HBY7_9GAMM</name>
<dbReference type="PANTHER" id="PTHR13847">
    <property type="entry name" value="SARCOSINE DEHYDROGENASE-RELATED"/>
    <property type="match status" value="1"/>
</dbReference>
<comment type="caution">
    <text evidence="4">The sequence shown here is derived from an EMBL/GenBank/DDBJ whole genome shotgun (WGS) entry which is preliminary data.</text>
</comment>
<feature type="domain" description="FAD dependent oxidoreductase" evidence="3">
    <location>
        <begin position="6"/>
        <end position="397"/>
    </location>
</feature>
<keyword evidence="2" id="KW-1133">Transmembrane helix</keyword>